<dbReference type="AlphaFoldDB" id="A0A8S2ET63"/>
<dbReference type="PROSITE" id="PS50158">
    <property type="entry name" value="ZF_CCHC"/>
    <property type="match status" value="1"/>
</dbReference>
<evidence type="ECO:0000259" key="2">
    <source>
        <dbReference type="PROSITE" id="PS50158"/>
    </source>
</evidence>
<keyword evidence="1" id="KW-0479">Metal-binding</keyword>
<accession>A0A8S2ET63</accession>
<keyword evidence="1" id="KW-0863">Zinc-finger</keyword>
<evidence type="ECO:0000313" key="4">
    <source>
        <dbReference type="EMBL" id="CAF4109122.1"/>
    </source>
</evidence>
<sequence>MLLRRYAKIFDTTKPSVIDTTIQHAIDLEDGSRPTTAAYYRQNPHYTGRPQSQICYRCGQHGHFRRECPTQPRLKGRGGQW</sequence>
<dbReference type="Gene3D" id="4.10.60.10">
    <property type="entry name" value="Zinc finger, CCHC-type"/>
    <property type="match status" value="1"/>
</dbReference>
<reference evidence="3" key="1">
    <citation type="submission" date="2021-02" db="EMBL/GenBank/DDBJ databases">
        <authorList>
            <person name="Nowell W R."/>
        </authorList>
    </citation>
    <scope>NUCLEOTIDE SEQUENCE</scope>
</reference>
<evidence type="ECO:0000313" key="5">
    <source>
        <dbReference type="Proteomes" id="UP000677228"/>
    </source>
</evidence>
<dbReference type="EMBL" id="CAJOBA010041196">
    <property type="protein sequence ID" value="CAF4109122.1"/>
    <property type="molecule type" value="Genomic_DNA"/>
</dbReference>
<feature type="domain" description="CCHC-type" evidence="2">
    <location>
        <begin position="55"/>
        <end position="69"/>
    </location>
</feature>
<evidence type="ECO:0000256" key="1">
    <source>
        <dbReference type="PROSITE-ProRule" id="PRU00047"/>
    </source>
</evidence>
<organism evidence="3 5">
    <name type="scientific">Didymodactylos carnosus</name>
    <dbReference type="NCBI Taxonomy" id="1234261"/>
    <lineage>
        <taxon>Eukaryota</taxon>
        <taxon>Metazoa</taxon>
        <taxon>Spiralia</taxon>
        <taxon>Gnathifera</taxon>
        <taxon>Rotifera</taxon>
        <taxon>Eurotatoria</taxon>
        <taxon>Bdelloidea</taxon>
        <taxon>Philodinida</taxon>
        <taxon>Philodinidae</taxon>
        <taxon>Didymodactylos</taxon>
    </lineage>
</organism>
<dbReference type="SUPFAM" id="SSF57756">
    <property type="entry name" value="Retrovirus zinc finger-like domains"/>
    <property type="match status" value="1"/>
</dbReference>
<gene>
    <name evidence="3" type="ORF">OVA965_LOCUS28608</name>
    <name evidence="4" type="ORF">TMI583_LOCUS29363</name>
</gene>
<name>A0A8S2ET63_9BILA</name>
<dbReference type="Pfam" id="PF00098">
    <property type="entry name" value="zf-CCHC"/>
    <property type="match status" value="1"/>
</dbReference>
<dbReference type="Proteomes" id="UP000677228">
    <property type="component" value="Unassembled WGS sequence"/>
</dbReference>
<keyword evidence="1" id="KW-0862">Zinc</keyword>
<dbReference type="SMART" id="SM00343">
    <property type="entry name" value="ZnF_C2HC"/>
    <property type="match status" value="1"/>
</dbReference>
<dbReference type="InterPro" id="IPR001878">
    <property type="entry name" value="Znf_CCHC"/>
</dbReference>
<protein>
    <recommendedName>
        <fullName evidence="2">CCHC-type domain-containing protein</fullName>
    </recommendedName>
</protein>
<dbReference type="Proteomes" id="UP000682733">
    <property type="component" value="Unassembled WGS sequence"/>
</dbReference>
<proteinExistence type="predicted"/>
<dbReference type="GO" id="GO:0008270">
    <property type="term" value="F:zinc ion binding"/>
    <property type="evidence" value="ECO:0007669"/>
    <property type="project" value="UniProtKB-KW"/>
</dbReference>
<evidence type="ECO:0000313" key="3">
    <source>
        <dbReference type="EMBL" id="CAF1302639.1"/>
    </source>
</evidence>
<dbReference type="InterPro" id="IPR036875">
    <property type="entry name" value="Znf_CCHC_sf"/>
</dbReference>
<dbReference type="EMBL" id="CAJNOK010019617">
    <property type="protein sequence ID" value="CAF1302639.1"/>
    <property type="molecule type" value="Genomic_DNA"/>
</dbReference>
<comment type="caution">
    <text evidence="3">The sequence shown here is derived from an EMBL/GenBank/DDBJ whole genome shotgun (WGS) entry which is preliminary data.</text>
</comment>
<dbReference type="GO" id="GO:0003676">
    <property type="term" value="F:nucleic acid binding"/>
    <property type="evidence" value="ECO:0007669"/>
    <property type="project" value="InterPro"/>
</dbReference>